<reference evidence="1 2" key="1">
    <citation type="submission" date="2024-06" db="EMBL/GenBank/DDBJ databases">
        <title>The Natural Products Discovery Center: Release of the First 8490 Sequenced Strains for Exploring Actinobacteria Biosynthetic Diversity.</title>
        <authorList>
            <person name="Kalkreuter E."/>
            <person name="Kautsar S.A."/>
            <person name="Yang D."/>
            <person name="Bader C.D."/>
            <person name="Teijaro C.N."/>
            <person name="Fluegel L."/>
            <person name="Davis C.M."/>
            <person name="Simpson J.R."/>
            <person name="Lauterbach L."/>
            <person name="Steele A.D."/>
            <person name="Gui C."/>
            <person name="Meng S."/>
            <person name="Li G."/>
            <person name="Viehrig K."/>
            <person name="Ye F."/>
            <person name="Su P."/>
            <person name="Kiefer A.F."/>
            <person name="Nichols A."/>
            <person name="Cepeda A.J."/>
            <person name="Yan W."/>
            <person name="Fan B."/>
            <person name="Jiang Y."/>
            <person name="Adhikari A."/>
            <person name="Zheng C.-J."/>
            <person name="Schuster L."/>
            <person name="Cowan T.M."/>
            <person name="Smanski M.J."/>
            <person name="Chevrette M.G."/>
            <person name="De Carvalho L.P.S."/>
            <person name="Shen B."/>
        </authorList>
    </citation>
    <scope>NUCLEOTIDE SEQUENCE [LARGE SCALE GENOMIC DNA]</scope>
    <source>
        <strain evidence="1 2">NPDC079179</strain>
    </source>
</reference>
<name>A0ABV3K981_9MICC</name>
<dbReference type="RefSeq" id="WP_363783626.1">
    <property type="nucleotide sequence ID" value="NZ_JBFBLL010000001.1"/>
</dbReference>
<proteinExistence type="predicted"/>
<accession>A0ABV3K981</accession>
<keyword evidence="2" id="KW-1185">Reference proteome</keyword>
<dbReference type="EMBL" id="JBFBLL010000001">
    <property type="protein sequence ID" value="MEV8156966.1"/>
    <property type="molecule type" value="Genomic_DNA"/>
</dbReference>
<dbReference type="Proteomes" id="UP001553031">
    <property type="component" value="Unassembled WGS sequence"/>
</dbReference>
<protein>
    <submittedName>
        <fullName evidence="1">Uncharacterized protein</fullName>
    </submittedName>
</protein>
<evidence type="ECO:0000313" key="1">
    <source>
        <dbReference type="EMBL" id="MEV8156966.1"/>
    </source>
</evidence>
<organism evidence="1 2">
    <name type="scientific">Kocuria salsicia</name>
    <dbReference type="NCBI Taxonomy" id="664639"/>
    <lineage>
        <taxon>Bacteria</taxon>
        <taxon>Bacillati</taxon>
        <taxon>Actinomycetota</taxon>
        <taxon>Actinomycetes</taxon>
        <taxon>Micrococcales</taxon>
        <taxon>Micrococcaceae</taxon>
        <taxon>Kocuria</taxon>
    </lineage>
</organism>
<comment type="caution">
    <text evidence="1">The sequence shown here is derived from an EMBL/GenBank/DDBJ whole genome shotgun (WGS) entry which is preliminary data.</text>
</comment>
<sequence length="223" mass="24374">MKINRDQDELQRQTLSYELGEYDAQPSAPVLIVDRVLSQAIEPRLGLAEALAYWSSASGPVDTQDHLAPATLEVLRELPGSGSRVITNVHWKYADVRRGSLEIRVDDCLPGYDPGSHMGGTSAQFALHLPDTGRAAGSMTLLRDGWIPTNAAMVGSSPSPGLDRMHRRLAVLLMVSGDLDASGFTIPLSWVHDLYTWSSYQLLFKTVGLDLGYSKTSKDPDHV</sequence>
<gene>
    <name evidence="1" type="ORF">AB0O96_01985</name>
</gene>
<evidence type="ECO:0000313" key="2">
    <source>
        <dbReference type="Proteomes" id="UP001553031"/>
    </source>
</evidence>